<dbReference type="PANTHER" id="PTHR43798">
    <property type="entry name" value="MONOACYLGLYCEROL LIPASE"/>
    <property type="match status" value="1"/>
</dbReference>
<dbReference type="Proteomes" id="UP000473325">
    <property type="component" value="Unassembled WGS sequence"/>
</dbReference>
<sequence>MSDHPIRPSSTIWTELADQPFSLSWVDAGGVPTRSLQAGNGPETIVFLHGTSGHLEAFIRNIRPHAEKYTVHAIDMLGHGYTGKPDFPYEIPKYRDHLVAYLDAVGVEKAHIGGESLGGWVGGRLAIDDPDRVASLQLLCAGGTVANPEVMERIRTSTRRAVETDDIELTRKRMRLLMADPVNATEELVAVRHEIYHRPDFVAGIGNLLSLQDMETRLRNILNPEDLAQITVPTLIVWGRNNPFGDVPEASAMHDHIPGSELVLLDDCGHWPQHEQAEKYNQISLDFLAKHPVR</sequence>
<keyword evidence="2" id="KW-0378">Hydrolase</keyword>
<dbReference type="GO" id="GO:0016787">
    <property type="term" value="F:hydrolase activity"/>
    <property type="evidence" value="ECO:0007669"/>
    <property type="project" value="UniProtKB-KW"/>
</dbReference>
<comment type="caution">
    <text evidence="2">The sequence shown here is derived from an EMBL/GenBank/DDBJ whole genome shotgun (WGS) entry which is preliminary data.</text>
</comment>
<evidence type="ECO:0000259" key="1">
    <source>
        <dbReference type="Pfam" id="PF00561"/>
    </source>
</evidence>
<gene>
    <name evidence="2" type="ORF">GRQ65_13520</name>
</gene>
<dbReference type="PANTHER" id="PTHR43798:SF33">
    <property type="entry name" value="HYDROLASE, PUTATIVE (AFU_ORTHOLOGUE AFUA_2G14860)-RELATED"/>
    <property type="match status" value="1"/>
</dbReference>
<proteinExistence type="predicted"/>
<dbReference type="SUPFAM" id="SSF53474">
    <property type="entry name" value="alpha/beta-Hydrolases"/>
    <property type="match status" value="1"/>
</dbReference>
<feature type="domain" description="AB hydrolase-1" evidence="1">
    <location>
        <begin position="44"/>
        <end position="275"/>
    </location>
</feature>
<dbReference type="AlphaFoldDB" id="A0A6L7F0U1"/>
<dbReference type="InterPro" id="IPR050266">
    <property type="entry name" value="AB_hydrolase_sf"/>
</dbReference>
<dbReference type="Gene3D" id="3.40.50.1820">
    <property type="entry name" value="alpha/beta hydrolase"/>
    <property type="match status" value="1"/>
</dbReference>
<dbReference type="PRINTS" id="PR00111">
    <property type="entry name" value="ABHYDROLASE"/>
</dbReference>
<protein>
    <submittedName>
        <fullName evidence="2">Alpha/beta fold hydrolase</fullName>
    </submittedName>
</protein>
<evidence type="ECO:0000313" key="3">
    <source>
        <dbReference type="Proteomes" id="UP000473325"/>
    </source>
</evidence>
<accession>A0A6L7F0U1</accession>
<dbReference type="InterPro" id="IPR000073">
    <property type="entry name" value="AB_hydrolase_1"/>
</dbReference>
<dbReference type="RefSeq" id="WP_160878510.1">
    <property type="nucleotide sequence ID" value="NZ_WUEK01000008.1"/>
</dbReference>
<reference evidence="2 3" key="1">
    <citation type="submission" date="2019-12" db="EMBL/GenBank/DDBJ databases">
        <authorList>
            <person name="Kun Z."/>
        </authorList>
    </citation>
    <scope>NUCLEOTIDE SEQUENCE [LARGE SCALE GENOMIC DNA]</scope>
    <source>
        <strain evidence="2 3">YIM 123512</strain>
    </source>
</reference>
<dbReference type="InterPro" id="IPR029058">
    <property type="entry name" value="AB_hydrolase_fold"/>
</dbReference>
<name>A0A6L7F0U1_9ACTN</name>
<evidence type="ECO:0000313" key="2">
    <source>
        <dbReference type="EMBL" id="MXG90569.1"/>
    </source>
</evidence>
<dbReference type="GO" id="GO:0016020">
    <property type="term" value="C:membrane"/>
    <property type="evidence" value="ECO:0007669"/>
    <property type="project" value="TreeGrafter"/>
</dbReference>
<dbReference type="Pfam" id="PF00561">
    <property type="entry name" value="Abhydrolase_1"/>
    <property type="match status" value="1"/>
</dbReference>
<dbReference type="EMBL" id="WUEK01000008">
    <property type="protein sequence ID" value="MXG90569.1"/>
    <property type="molecule type" value="Genomic_DNA"/>
</dbReference>
<organism evidence="2 3">
    <name type="scientific">Nocardioides flavescens</name>
    <dbReference type="NCBI Taxonomy" id="2691959"/>
    <lineage>
        <taxon>Bacteria</taxon>
        <taxon>Bacillati</taxon>
        <taxon>Actinomycetota</taxon>
        <taxon>Actinomycetes</taxon>
        <taxon>Propionibacteriales</taxon>
        <taxon>Nocardioidaceae</taxon>
        <taxon>Nocardioides</taxon>
    </lineage>
</organism>
<keyword evidence="3" id="KW-1185">Reference proteome</keyword>